<name>A0A409W9M8_9AGAR</name>
<proteinExistence type="predicted"/>
<evidence type="ECO:0000313" key="2">
    <source>
        <dbReference type="EMBL" id="PPQ75226.1"/>
    </source>
</evidence>
<feature type="transmembrane region" description="Helical" evidence="1">
    <location>
        <begin position="75"/>
        <end position="98"/>
    </location>
</feature>
<dbReference type="EMBL" id="NHYE01005279">
    <property type="protein sequence ID" value="PPQ75226.1"/>
    <property type="molecule type" value="Genomic_DNA"/>
</dbReference>
<accession>A0A409W9M8</accession>
<keyword evidence="1" id="KW-1133">Transmembrane helix</keyword>
<organism evidence="2 3">
    <name type="scientific">Gymnopilus dilepis</name>
    <dbReference type="NCBI Taxonomy" id="231916"/>
    <lineage>
        <taxon>Eukaryota</taxon>
        <taxon>Fungi</taxon>
        <taxon>Dikarya</taxon>
        <taxon>Basidiomycota</taxon>
        <taxon>Agaricomycotina</taxon>
        <taxon>Agaricomycetes</taxon>
        <taxon>Agaricomycetidae</taxon>
        <taxon>Agaricales</taxon>
        <taxon>Agaricineae</taxon>
        <taxon>Hymenogastraceae</taxon>
        <taxon>Gymnopilus</taxon>
    </lineage>
</organism>
<sequence length="131" mass="14113">MGSHSYFGKRQMPSAYNVGVGPKRSQLPPTTQAIESDFLLFAAVMFQWIVTWIVPECEAVQPAQQTADSRFTQTMGLNVISLAILSVGIVLLAYLLLLPMIKGLSFSRGVVAAKVCQNAPVTAPGISRATE</sequence>
<dbReference type="AlphaFoldDB" id="A0A409W9M8"/>
<keyword evidence="1" id="KW-0812">Transmembrane</keyword>
<comment type="caution">
    <text evidence="2">The sequence shown here is derived from an EMBL/GenBank/DDBJ whole genome shotgun (WGS) entry which is preliminary data.</text>
</comment>
<dbReference type="Proteomes" id="UP000284706">
    <property type="component" value="Unassembled WGS sequence"/>
</dbReference>
<evidence type="ECO:0000313" key="3">
    <source>
        <dbReference type="Proteomes" id="UP000284706"/>
    </source>
</evidence>
<gene>
    <name evidence="2" type="ORF">CVT26_008311</name>
</gene>
<dbReference type="InParanoid" id="A0A409W9M8"/>
<evidence type="ECO:0000256" key="1">
    <source>
        <dbReference type="SAM" id="Phobius"/>
    </source>
</evidence>
<protein>
    <submittedName>
        <fullName evidence="2">Uncharacterized protein</fullName>
    </submittedName>
</protein>
<reference evidence="2 3" key="1">
    <citation type="journal article" date="2018" name="Evol. Lett.">
        <title>Horizontal gene cluster transfer increased hallucinogenic mushroom diversity.</title>
        <authorList>
            <person name="Reynolds H.T."/>
            <person name="Vijayakumar V."/>
            <person name="Gluck-Thaler E."/>
            <person name="Korotkin H.B."/>
            <person name="Matheny P.B."/>
            <person name="Slot J.C."/>
        </authorList>
    </citation>
    <scope>NUCLEOTIDE SEQUENCE [LARGE SCALE GENOMIC DNA]</scope>
    <source>
        <strain evidence="2 3">SRW20</strain>
    </source>
</reference>
<keyword evidence="1" id="KW-0472">Membrane</keyword>
<keyword evidence="3" id="KW-1185">Reference proteome</keyword>